<evidence type="ECO:0000313" key="1">
    <source>
        <dbReference type="EMBL" id="CAI8859600.1"/>
    </source>
</evidence>
<dbReference type="Proteomes" id="UP001177000">
    <property type="component" value="Chromosome"/>
</dbReference>
<dbReference type="RefSeq" id="WP_007247153.1">
    <property type="nucleotide sequence ID" value="NZ_CP019871.1"/>
</dbReference>
<gene>
    <name evidence="2" type="ORF">BTW15_22380</name>
    <name evidence="1" type="ORF">DAPPPG215_13515</name>
</gene>
<reference evidence="1" key="2">
    <citation type="submission" date="2023-03" db="EMBL/GenBank/DDBJ databases">
        <authorList>
            <person name="Pothier F. J."/>
        </authorList>
    </citation>
    <scope>NUCLEOTIDE SEQUENCE</scope>
    <source>
        <strain evidence="1">DAPP-PG 215</strain>
    </source>
</reference>
<evidence type="ECO:0000313" key="3">
    <source>
        <dbReference type="Proteomes" id="UP000189855"/>
    </source>
</evidence>
<dbReference type="Proteomes" id="UP000189855">
    <property type="component" value="Unassembled WGS sequence"/>
</dbReference>
<sequence>MPALVRSDLKEKYEWKTSEGDNPDLIHEDAKHLSRREGYEMLPFLNKIGLKNGVFVYGEGNDITKESRLTFEWMLRNHFKSTAPGREKVIDWINDNFAALAPKHPR</sequence>
<dbReference type="AlphaFoldDB" id="A0AAQ0SLA3"/>
<evidence type="ECO:0000313" key="2">
    <source>
        <dbReference type="EMBL" id="OPE57867.1"/>
    </source>
</evidence>
<accession>A0AAQ0SLA3</accession>
<protein>
    <submittedName>
        <fullName evidence="2">Uncharacterized protein</fullName>
    </submittedName>
</protein>
<organism evidence="2 3">
    <name type="scientific">Pseudomonas syringae pv. tomato</name>
    <dbReference type="NCBI Taxonomy" id="323"/>
    <lineage>
        <taxon>Bacteria</taxon>
        <taxon>Pseudomonadati</taxon>
        <taxon>Pseudomonadota</taxon>
        <taxon>Gammaproteobacteria</taxon>
        <taxon>Pseudomonadales</taxon>
        <taxon>Pseudomonadaceae</taxon>
        <taxon>Pseudomonas</taxon>
    </lineage>
</organism>
<dbReference type="EMBL" id="MSDS01000030">
    <property type="protein sequence ID" value="OPE57867.1"/>
    <property type="molecule type" value="Genomic_DNA"/>
</dbReference>
<proteinExistence type="predicted"/>
<dbReference type="EMBL" id="OX458335">
    <property type="protein sequence ID" value="CAI8859600.1"/>
    <property type="molecule type" value="Genomic_DNA"/>
</dbReference>
<name>A0AAQ0SLA3_PSEUB</name>
<reference evidence="2 3" key="1">
    <citation type="journal article" date="2017" name="Mol. Ecol.">
        <title>Adaptation of the pathogen, Pseudomonas syringae, during experimental evolution on a native vs. alternative host plant.</title>
        <authorList>
            <person name="Meaden S."/>
            <person name="Koskella B."/>
        </authorList>
    </citation>
    <scope>NUCLEOTIDE SEQUENCE [LARGE SCALE GENOMIC DNA]</scope>
    <source>
        <strain evidence="2 3">PT23</strain>
    </source>
</reference>